<dbReference type="EMBL" id="MLAW01000037">
    <property type="protein sequence ID" value="OJJ24127.1"/>
    <property type="molecule type" value="Genomic_DNA"/>
</dbReference>
<name>A0A1L9QNG5_9CYAN</name>
<proteinExistence type="predicted"/>
<reference evidence="2" key="1">
    <citation type="submission" date="2016-10" db="EMBL/GenBank/DDBJ databases">
        <title>CRISPR-Cas defence system in Roseofilum reptotaenium: evidence of a bacteriophage-cyanobacterium arms race in the coral black band disease.</title>
        <authorList>
            <person name="Buerger P."/>
            <person name="Wood-Charlson E.M."/>
            <person name="Weynberg K.D."/>
            <person name="Willis B."/>
            <person name="Van Oppen M.J."/>
        </authorList>
    </citation>
    <scope>NUCLEOTIDE SEQUENCE [LARGE SCALE GENOMIC DNA]</scope>
    <source>
        <strain evidence="2">AO1-A</strain>
    </source>
</reference>
<dbReference type="AlphaFoldDB" id="A0A1L9QNG5"/>
<gene>
    <name evidence="2" type="ORF">BI308_18300</name>
</gene>
<keyword evidence="3" id="KW-1185">Reference proteome</keyword>
<organism evidence="2 3">
    <name type="scientific">Roseofilum reptotaenium AO1-A</name>
    <dbReference type="NCBI Taxonomy" id="1925591"/>
    <lineage>
        <taxon>Bacteria</taxon>
        <taxon>Bacillati</taxon>
        <taxon>Cyanobacteriota</taxon>
        <taxon>Cyanophyceae</taxon>
        <taxon>Desertifilales</taxon>
        <taxon>Desertifilaceae</taxon>
        <taxon>Roseofilum</taxon>
    </lineage>
</organism>
<dbReference type="STRING" id="1925591.BI308_18300"/>
<comment type="caution">
    <text evidence="2">The sequence shown here is derived from an EMBL/GenBank/DDBJ whole genome shotgun (WGS) entry which is preliminary data.</text>
</comment>
<protein>
    <recommendedName>
        <fullName evidence="1">DUF4435 domain-containing protein</fullName>
    </recommendedName>
</protein>
<evidence type="ECO:0000313" key="3">
    <source>
        <dbReference type="Proteomes" id="UP000183940"/>
    </source>
</evidence>
<dbReference type="InterPro" id="IPR029492">
    <property type="entry name" value="DUF4435"/>
</dbReference>
<evidence type="ECO:0000259" key="1">
    <source>
        <dbReference type="Pfam" id="PF14491"/>
    </source>
</evidence>
<evidence type="ECO:0000313" key="2">
    <source>
        <dbReference type="EMBL" id="OJJ24127.1"/>
    </source>
</evidence>
<feature type="domain" description="DUF4435" evidence="1">
    <location>
        <begin position="25"/>
        <end position="244"/>
    </location>
</feature>
<sequence length="290" mass="33356">MREQLTSNRDANAIRLKRQTFTGSFLLLEGGSDKKFYQRFTHENCKIEIVSGKPSSKQRVIEVLQILENDNFAGVLAIVDADFDRLEHPKTSSPNLLRTDTHDLETMLLQSWALDKVVSELGSENKIERFQKLGKSVRIALLDAGIVLGYLLWISQIEELNLKFKGIQYKKFINNETLDIDSQKFIQEVINNSQLHSLKVPELQERLNSQKSGDYDPWQVCCGHHLVEILSLALCKAIGNQNSTDVKADQLDIFLRLAYEEAYFEETQLYIKICGWERNNENFMVLRTGQ</sequence>
<accession>A0A1L9QNG5</accession>
<dbReference type="Pfam" id="PF14491">
    <property type="entry name" value="DUF4435"/>
    <property type="match status" value="1"/>
</dbReference>
<dbReference type="Proteomes" id="UP000183940">
    <property type="component" value="Unassembled WGS sequence"/>
</dbReference>